<protein>
    <submittedName>
        <fullName evidence="1">Uncharacterized protein</fullName>
    </submittedName>
</protein>
<evidence type="ECO:0000313" key="2">
    <source>
        <dbReference type="Proteomes" id="UP000298663"/>
    </source>
</evidence>
<gene>
    <name evidence="1" type="ORF">L596_019711</name>
</gene>
<organism evidence="1 2">
    <name type="scientific">Steinernema carpocapsae</name>
    <name type="common">Entomopathogenic nematode</name>
    <dbReference type="NCBI Taxonomy" id="34508"/>
    <lineage>
        <taxon>Eukaryota</taxon>
        <taxon>Metazoa</taxon>
        <taxon>Ecdysozoa</taxon>
        <taxon>Nematoda</taxon>
        <taxon>Chromadorea</taxon>
        <taxon>Rhabditida</taxon>
        <taxon>Tylenchina</taxon>
        <taxon>Panagrolaimomorpha</taxon>
        <taxon>Strongyloidoidea</taxon>
        <taxon>Steinernematidae</taxon>
        <taxon>Steinernema</taxon>
    </lineage>
</organism>
<reference evidence="1 2" key="2">
    <citation type="journal article" date="2019" name="G3 (Bethesda)">
        <title>Hybrid Assembly of the Genome of the Entomopathogenic Nematode Steinernema carpocapsae Identifies the X-Chromosome.</title>
        <authorList>
            <person name="Serra L."/>
            <person name="Macchietto M."/>
            <person name="Macias-Munoz A."/>
            <person name="McGill C.J."/>
            <person name="Rodriguez I.M."/>
            <person name="Rodriguez B."/>
            <person name="Murad R."/>
            <person name="Mortazavi A."/>
        </authorList>
    </citation>
    <scope>NUCLEOTIDE SEQUENCE [LARGE SCALE GENOMIC DNA]</scope>
    <source>
        <strain evidence="1 2">ALL</strain>
    </source>
</reference>
<sequence>MDNLAFNFVDAVTKMLSQKDMEEMATLDASLWSQVGECHKEQRIYNGSFDLATVESQLHKNRWLQKINLHLASIDQLQQLIELFKTKFWLTRNLDFTAECSFTFADLEALGFQETNLKA</sequence>
<name>A0A4U5MRC7_STECR</name>
<evidence type="ECO:0000313" key="1">
    <source>
        <dbReference type="EMBL" id="TKR72227.1"/>
    </source>
</evidence>
<reference evidence="1 2" key="1">
    <citation type="journal article" date="2015" name="Genome Biol.">
        <title>Comparative genomics of Steinernema reveals deeply conserved gene regulatory networks.</title>
        <authorList>
            <person name="Dillman A.R."/>
            <person name="Macchietto M."/>
            <person name="Porter C.F."/>
            <person name="Rogers A."/>
            <person name="Williams B."/>
            <person name="Antoshechkin I."/>
            <person name="Lee M.M."/>
            <person name="Goodwin Z."/>
            <person name="Lu X."/>
            <person name="Lewis E.E."/>
            <person name="Goodrich-Blair H."/>
            <person name="Stock S.P."/>
            <person name="Adams B.J."/>
            <person name="Sternberg P.W."/>
            <person name="Mortazavi A."/>
        </authorList>
    </citation>
    <scope>NUCLEOTIDE SEQUENCE [LARGE SCALE GENOMIC DNA]</scope>
    <source>
        <strain evidence="1 2">ALL</strain>
    </source>
</reference>
<dbReference type="AlphaFoldDB" id="A0A4U5MRC7"/>
<comment type="caution">
    <text evidence="1">The sequence shown here is derived from an EMBL/GenBank/DDBJ whole genome shotgun (WGS) entry which is preliminary data.</text>
</comment>
<accession>A0A4U5MRC7</accession>
<dbReference type="EMBL" id="AZBU02000006">
    <property type="protein sequence ID" value="TKR72227.1"/>
    <property type="molecule type" value="Genomic_DNA"/>
</dbReference>
<dbReference type="Proteomes" id="UP000298663">
    <property type="component" value="Unassembled WGS sequence"/>
</dbReference>
<proteinExistence type="predicted"/>
<keyword evidence="2" id="KW-1185">Reference proteome</keyword>